<dbReference type="FunFam" id="3.40.50.720:FF:000213">
    <property type="entry name" value="Putative 2-hydroxyacid dehydrogenase"/>
    <property type="match status" value="1"/>
</dbReference>
<dbReference type="InterPro" id="IPR036291">
    <property type="entry name" value="NAD(P)-bd_dom_sf"/>
</dbReference>
<evidence type="ECO:0000256" key="4">
    <source>
        <dbReference type="RuleBase" id="RU003719"/>
    </source>
</evidence>
<name>A0A5C4N6S1_9RHOB</name>
<dbReference type="InterPro" id="IPR006140">
    <property type="entry name" value="D-isomer_DH_NAD-bd"/>
</dbReference>
<dbReference type="GO" id="GO:0030267">
    <property type="term" value="F:glyoxylate reductase (NADPH) activity"/>
    <property type="evidence" value="ECO:0007669"/>
    <property type="project" value="TreeGrafter"/>
</dbReference>
<dbReference type="GO" id="GO:0016618">
    <property type="term" value="F:hydroxypyruvate reductase [NAD(P)H] activity"/>
    <property type="evidence" value="ECO:0007669"/>
    <property type="project" value="TreeGrafter"/>
</dbReference>
<dbReference type="Pfam" id="PF02826">
    <property type="entry name" value="2-Hacid_dh_C"/>
    <property type="match status" value="1"/>
</dbReference>
<dbReference type="OrthoDB" id="9793626at2"/>
<dbReference type="RefSeq" id="WP_139075087.1">
    <property type="nucleotide sequence ID" value="NZ_VDFU01000002.1"/>
</dbReference>
<evidence type="ECO:0000259" key="6">
    <source>
        <dbReference type="Pfam" id="PF02826"/>
    </source>
</evidence>
<dbReference type="InterPro" id="IPR006139">
    <property type="entry name" value="D-isomer_2_OHA_DH_cat_dom"/>
</dbReference>
<dbReference type="GO" id="GO:0005829">
    <property type="term" value="C:cytosol"/>
    <property type="evidence" value="ECO:0007669"/>
    <property type="project" value="TreeGrafter"/>
</dbReference>
<sequence>MSKPAVLVLNPLPMPDRQSELEAAYEVHRPDADLDAVGPRIEVVVTDGHTGLTAAQIDRLPALRLVASGSAGLEGIDRDALGARGIPVTNPSPALADEVADVAMMLLLAGWKTLPALQEHVRSGAWAEGEAPLGRSLRGRTLGILGLGTIGTAIARRAEAFGLEILYTSRRPKDSPYPYEPDLLRVATDADILMVVVPGGAETKSMVNAEILAALGPQGLLVNVARGTVVDEPALIEALDAGRLGGAALDVMWNEPRPDPRLLHRPNVILTPHIGSATQETRDGMSANVLANLRALFAGEPLVSPV</sequence>
<dbReference type="GO" id="GO:0051287">
    <property type="term" value="F:NAD binding"/>
    <property type="evidence" value="ECO:0007669"/>
    <property type="project" value="InterPro"/>
</dbReference>
<dbReference type="Proteomes" id="UP000305887">
    <property type="component" value="Unassembled WGS sequence"/>
</dbReference>
<dbReference type="PANTHER" id="PTHR10996">
    <property type="entry name" value="2-HYDROXYACID DEHYDROGENASE-RELATED"/>
    <property type="match status" value="1"/>
</dbReference>
<evidence type="ECO:0000259" key="5">
    <source>
        <dbReference type="Pfam" id="PF00389"/>
    </source>
</evidence>
<dbReference type="InterPro" id="IPR050223">
    <property type="entry name" value="D-isomer_2-hydroxyacid_DH"/>
</dbReference>
<evidence type="ECO:0000313" key="7">
    <source>
        <dbReference type="EMBL" id="TNC52403.1"/>
    </source>
</evidence>
<dbReference type="Pfam" id="PF00389">
    <property type="entry name" value="2-Hacid_dh"/>
    <property type="match status" value="1"/>
</dbReference>
<dbReference type="CDD" id="cd12156">
    <property type="entry name" value="HPPR"/>
    <property type="match status" value="1"/>
</dbReference>
<feature type="domain" description="D-isomer specific 2-hydroxyacid dehydrogenase NAD-binding" evidence="6">
    <location>
        <begin position="104"/>
        <end position="275"/>
    </location>
</feature>
<keyword evidence="3" id="KW-0520">NAD</keyword>
<dbReference type="EMBL" id="VDFU01000002">
    <property type="protein sequence ID" value="TNC52403.1"/>
    <property type="molecule type" value="Genomic_DNA"/>
</dbReference>
<protein>
    <submittedName>
        <fullName evidence="7">2-hydroxyacid dehydrogenase</fullName>
    </submittedName>
</protein>
<comment type="caution">
    <text evidence="7">The sequence shown here is derived from an EMBL/GenBank/DDBJ whole genome shotgun (WGS) entry which is preliminary data.</text>
</comment>
<dbReference type="SUPFAM" id="SSF52283">
    <property type="entry name" value="Formate/glycerate dehydrogenase catalytic domain-like"/>
    <property type="match status" value="1"/>
</dbReference>
<reference evidence="7 8" key="1">
    <citation type="submission" date="2019-06" db="EMBL/GenBank/DDBJ databases">
        <title>YIM 131921 draft genome.</title>
        <authorList>
            <person name="Jiang L."/>
        </authorList>
    </citation>
    <scope>NUCLEOTIDE SEQUENCE [LARGE SCALE GENOMIC DNA]</scope>
    <source>
        <strain evidence="7 8">YIM 131921</strain>
    </source>
</reference>
<keyword evidence="8" id="KW-1185">Reference proteome</keyword>
<dbReference type="SUPFAM" id="SSF51735">
    <property type="entry name" value="NAD(P)-binding Rossmann-fold domains"/>
    <property type="match status" value="1"/>
</dbReference>
<keyword evidence="2 4" id="KW-0560">Oxidoreductase</keyword>
<evidence type="ECO:0000256" key="1">
    <source>
        <dbReference type="ARBA" id="ARBA00022857"/>
    </source>
</evidence>
<gene>
    <name evidence="7" type="ORF">FHG66_02350</name>
</gene>
<dbReference type="AlphaFoldDB" id="A0A5C4N6S1"/>
<evidence type="ECO:0000256" key="2">
    <source>
        <dbReference type="ARBA" id="ARBA00023002"/>
    </source>
</evidence>
<dbReference type="Gene3D" id="3.40.50.720">
    <property type="entry name" value="NAD(P)-binding Rossmann-like Domain"/>
    <property type="match status" value="2"/>
</dbReference>
<dbReference type="PANTHER" id="PTHR10996:SF178">
    <property type="entry name" value="2-HYDROXYACID DEHYDROGENASE YGL185C-RELATED"/>
    <property type="match status" value="1"/>
</dbReference>
<evidence type="ECO:0000256" key="3">
    <source>
        <dbReference type="ARBA" id="ARBA00023027"/>
    </source>
</evidence>
<keyword evidence="1" id="KW-0521">NADP</keyword>
<organism evidence="7 8">
    <name type="scientific">Rubellimicrobium rubrum</name>
    <dbReference type="NCBI Taxonomy" id="2585369"/>
    <lineage>
        <taxon>Bacteria</taxon>
        <taxon>Pseudomonadati</taxon>
        <taxon>Pseudomonadota</taxon>
        <taxon>Alphaproteobacteria</taxon>
        <taxon>Rhodobacterales</taxon>
        <taxon>Roseobacteraceae</taxon>
        <taxon>Rubellimicrobium</taxon>
    </lineage>
</organism>
<evidence type="ECO:0000313" key="8">
    <source>
        <dbReference type="Proteomes" id="UP000305887"/>
    </source>
</evidence>
<comment type="similarity">
    <text evidence="4">Belongs to the D-isomer specific 2-hydroxyacid dehydrogenase family.</text>
</comment>
<proteinExistence type="inferred from homology"/>
<feature type="domain" description="D-isomer specific 2-hydroxyacid dehydrogenase catalytic" evidence="5">
    <location>
        <begin position="6"/>
        <end position="306"/>
    </location>
</feature>
<accession>A0A5C4N6S1</accession>